<comment type="similarity">
    <text evidence="2">Belongs to the eIF-2B alpha/beta/delta subunits family.</text>
</comment>
<dbReference type="SUPFAM" id="SSF100950">
    <property type="entry name" value="NagB/RpiA/CoA transferase-like"/>
    <property type="match status" value="1"/>
</dbReference>
<protein>
    <recommendedName>
        <fullName evidence="5">Ribose 1,5-bisphosphate isomerase</fullName>
    </recommendedName>
</protein>
<evidence type="ECO:0000313" key="3">
    <source>
        <dbReference type="EMBL" id="PIY97216.1"/>
    </source>
</evidence>
<dbReference type="InterPro" id="IPR037171">
    <property type="entry name" value="NagB/RpiA_transferase-like"/>
</dbReference>
<dbReference type="Proteomes" id="UP000230779">
    <property type="component" value="Unassembled WGS sequence"/>
</dbReference>
<dbReference type="InterPro" id="IPR027363">
    <property type="entry name" value="M1Pi_N"/>
</dbReference>
<reference evidence="3 4" key="1">
    <citation type="submission" date="2017-09" db="EMBL/GenBank/DDBJ databases">
        <title>Depth-based differentiation of microbial function through sediment-hosted aquifers and enrichment of novel symbionts in the deep terrestrial subsurface.</title>
        <authorList>
            <person name="Probst A.J."/>
            <person name="Ladd B."/>
            <person name="Jarett J.K."/>
            <person name="Geller-Mcgrath D.E."/>
            <person name="Sieber C.M."/>
            <person name="Emerson J.B."/>
            <person name="Anantharaman K."/>
            <person name="Thomas B.C."/>
            <person name="Malmstrom R."/>
            <person name="Stieglmeier M."/>
            <person name="Klingl A."/>
            <person name="Woyke T."/>
            <person name="Ryan C.M."/>
            <person name="Banfield J.F."/>
        </authorList>
    </citation>
    <scope>NUCLEOTIDE SEQUENCE [LARGE SCALE GENOMIC DNA]</scope>
    <source>
        <strain evidence="3">CG_4_10_14_0_8_um_filter_42_10</strain>
    </source>
</reference>
<evidence type="ECO:0000256" key="2">
    <source>
        <dbReference type="RuleBase" id="RU003814"/>
    </source>
</evidence>
<accession>A0A2M7RLG6</accession>
<organism evidence="3 4">
    <name type="scientific">Candidatus Kerfeldbacteria bacterium CG_4_10_14_0_8_um_filter_42_10</name>
    <dbReference type="NCBI Taxonomy" id="2014248"/>
    <lineage>
        <taxon>Bacteria</taxon>
        <taxon>Candidatus Kerfeldiibacteriota</taxon>
    </lineage>
</organism>
<evidence type="ECO:0000256" key="1">
    <source>
        <dbReference type="ARBA" id="ARBA00023235"/>
    </source>
</evidence>
<dbReference type="AlphaFoldDB" id="A0A2M7RLG6"/>
<dbReference type="InterPro" id="IPR000649">
    <property type="entry name" value="IF-2B-related"/>
</dbReference>
<dbReference type="EMBL" id="PFMD01000008">
    <property type="protein sequence ID" value="PIY97216.1"/>
    <property type="molecule type" value="Genomic_DNA"/>
</dbReference>
<evidence type="ECO:0000313" key="4">
    <source>
        <dbReference type="Proteomes" id="UP000230779"/>
    </source>
</evidence>
<dbReference type="Gene3D" id="1.20.120.420">
    <property type="entry name" value="translation initiation factor eif-2b, domain 1"/>
    <property type="match status" value="1"/>
</dbReference>
<dbReference type="PANTHER" id="PTHR43475:SF2">
    <property type="entry name" value="RIBOSE 1,5-BISPHOSPHATE ISOMERASE"/>
    <property type="match status" value="1"/>
</dbReference>
<gene>
    <name evidence="3" type="ORF">COY66_00790</name>
</gene>
<proteinExistence type="inferred from homology"/>
<dbReference type="PANTHER" id="PTHR43475">
    <property type="entry name" value="METHYLTHIORIBOSE-1-PHOSPHATE ISOMERASE"/>
    <property type="match status" value="1"/>
</dbReference>
<dbReference type="Pfam" id="PF01008">
    <property type="entry name" value="IF-2B"/>
    <property type="match status" value="1"/>
</dbReference>
<comment type="caution">
    <text evidence="3">The sequence shown here is derived from an EMBL/GenBank/DDBJ whole genome shotgun (WGS) entry which is preliminary data.</text>
</comment>
<name>A0A2M7RLG6_9BACT</name>
<dbReference type="InterPro" id="IPR042529">
    <property type="entry name" value="IF_2B-like_C"/>
</dbReference>
<dbReference type="NCBIfam" id="TIGR00524">
    <property type="entry name" value="eIF-2B_rel"/>
    <property type="match status" value="1"/>
</dbReference>
<dbReference type="Gene3D" id="3.40.50.10470">
    <property type="entry name" value="Translation initiation factor eif-2b, domain 2"/>
    <property type="match status" value="1"/>
</dbReference>
<keyword evidence="1" id="KW-0413">Isomerase</keyword>
<evidence type="ECO:0008006" key="5">
    <source>
        <dbReference type="Google" id="ProtNLM"/>
    </source>
</evidence>
<dbReference type="GO" id="GO:0019509">
    <property type="term" value="P:L-methionine salvage from methylthioadenosine"/>
    <property type="evidence" value="ECO:0007669"/>
    <property type="project" value="TreeGrafter"/>
</dbReference>
<dbReference type="GO" id="GO:0046523">
    <property type="term" value="F:S-methyl-5-thioribose-1-phosphate isomerase activity"/>
    <property type="evidence" value="ECO:0007669"/>
    <property type="project" value="TreeGrafter"/>
</dbReference>
<dbReference type="InterPro" id="IPR011559">
    <property type="entry name" value="Initiation_fac_2B_a/b/d"/>
</dbReference>
<sequence length="317" mass="35813">MDQTTKQAINKIQSMEVQGATQITNIVLKTLQKEGEIQSKKSKVQYLKALKSIGAALEQARPTEPLARNAVQFVFHYLEHMARGKSLAETHQVLNKAINLFTKLLKHQEQKIAEAGSKLIRRNMHVFTHCHSSMVEEIILAAYQKKKNFKVFCTETRPLYQGRITARNLLKKKLDVTMVVDSAADFLISRASGKELMMDIIFIGADVITSGGSVINKIGSFGIAQVARAEKVPVYVATSLLKIDPETFTKRYVAIEMRDRKEVWPQGPKGLKIINFAFDRIPARLIKGIVCEFGVIKPRQVASLVQQYYPWIFQPIK</sequence>